<keyword evidence="3" id="KW-1185">Reference proteome</keyword>
<dbReference type="Proteomes" id="UP000190460">
    <property type="component" value="Unassembled WGS sequence"/>
</dbReference>
<dbReference type="AlphaFoldDB" id="A0A1T4XTM7"/>
<accession>A0A1T4XTM7</accession>
<dbReference type="STRING" id="92487.SAMN02745130_03437"/>
<dbReference type="RefSeq" id="WP_078923876.1">
    <property type="nucleotide sequence ID" value="NZ_FUYB01000023.1"/>
</dbReference>
<dbReference type="Gene3D" id="3.40.630.30">
    <property type="match status" value="1"/>
</dbReference>
<dbReference type="SUPFAM" id="SSF55729">
    <property type="entry name" value="Acyl-CoA N-acyltransferases (Nat)"/>
    <property type="match status" value="1"/>
</dbReference>
<reference evidence="2 3" key="1">
    <citation type="submission" date="2017-02" db="EMBL/GenBank/DDBJ databases">
        <authorList>
            <person name="Peterson S.W."/>
        </authorList>
    </citation>
    <scope>NUCLEOTIDE SEQUENCE [LARGE SCALE GENOMIC DNA]</scope>
    <source>
        <strain evidence="2 3">ATCC 49788</strain>
    </source>
</reference>
<dbReference type="EMBL" id="FUYB01000023">
    <property type="protein sequence ID" value="SKA92880.1"/>
    <property type="molecule type" value="Genomic_DNA"/>
</dbReference>
<feature type="domain" description="N-acyl amino acid synthase FeeM catalytic core" evidence="1">
    <location>
        <begin position="28"/>
        <end position="156"/>
    </location>
</feature>
<gene>
    <name evidence="2" type="ORF">SAMN02745130_03437</name>
</gene>
<evidence type="ECO:0000313" key="2">
    <source>
        <dbReference type="EMBL" id="SKA92880.1"/>
    </source>
</evidence>
<dbReference type="OrthoDB" id="5762185at2"/>
<evidence type="ECO:0000313" key="3">
    <source>
        <dbReference type="Proteomes" id="UP000190460"/>
    </source>
</evidence>
<dbReference type="Pfam" id="PF21926">
    <property type="entry name" value="FeeM"/>
    <property type="match status" value="1"/>
</dbReference>
<protein>
    <recommendedName>
        <fullName evidence="1">N-acyl amino acid synthase FeeM catalytic core domain-containing protein</fullName>
    </recommendedName>
</protein>
<dbReference type="InterPro" id="IPR016181">
    <property type="entry name" value="Acyl_CoA_acyltransferase"/>
</dbReference>
<proteinExistence type="predicted"/>
<sequence>MNIINYQYTCISQPLKVVHEGTDLAKIWQLRQSEYGKYYPTMHDAANDAYDDYSCILYSEDETGDITSTGRLVLDSERGLPADEIIHEEINLLRRHRGRIAEPSRFAISNSARGILPTYLRTYYQLARENSINSLIFITRDKNIGFYRRALSANLIRKDVGYHYGTDYCFSLLEWEIKANDPIYSPA</sequence>
<evidence type="ECO:0000259" key="1">
    <source>
        <dbReference type="Pfam" id="PF21926"/>
    </source>
</evidence>
<organism evidence="2 3">
    <name type="scientific">Thiothrix eikelboomii</name>
    <dbReference type="NCBI Taxonomy" id="92487"/>
    <lineage>
        <taxon>Bacteria</taxon>
        <taxon>Pseudomonadati</taxon>
        <taxon>Pseudomonadota</taxon>
        <taxon>Gammaproteobacteria</taxon>
        <taxon>Thiotrichales</taxon>
        <taxon>Thiotrichaceae</taxon>
        <taxon>Thiothrix</taxon>
    </lineage>
</organism>
<dbReference type="InterPro" id="IPR054597">
    <property type="entry name" value="FeeM_cat"/>
</dbReference>
<name>A0A1T4XTM7_9GAMM</name>